<name>A0AA37T2C2_9ALTE</name>
<protein>
    <submittedName>
        <fullName evidence="1">UPF0352 protein</fullName>
    </submittedName>
</protein>
<organism evidence="1 2">
    <name type="scientific">Agaribacter marinus</name>
    <dbReference type="NCBI Taxonomy" id="1431249"/>
    <lineage>
        <taxon>Bacteria</taxon>
        <taxon>Pseudomonadati</taxon>
        <taxon>Pseudomonadota</taxon>
        <taxon>Gammaproteobacteria</taxon>
        <taxon>Alteromonadales</taxon>
        <taxon>Alteromonadaceae</taxon>
        <taxon>Agaribacter</taxon>
    </lineage>
</organism>
<dbReference type="AlphaFoldDB" id="A0AA37T2C2"/>
<sequence>MPIQSRYTNEEFERLMQEVFITLERNEADRDLSLMALGNVIATIFTQQVNENDRDAMVEKFCQVLKKSASSK</sequence>
<accession>A0AA37T2C2</accession>
<keyword evidence="2" id="KW-1185">Reference proteome</keyword>
<evidence type="ECO:0000313" key="1">
    <source>
        <dbReference type="EMBL" id="GLR70345.1"/>
    </source>
</evidence>
<dbReference type="Pfam" id="PF07208">
    <property type="entry name" value="DUF1414"/>
    <property type="match status" value="1"/>
</dbReference>
<dbReference type="InterPro" id="IPR023202">
    <property type="entry name" value="YejL_sf"/>
</dbReference>
<gene>
    <name evidence="1" type="ORF">GCM10007852_12530</name>
</gene>
<dbReference type="InterPro" id="IPR009857">
    <property type="entry name" value="UPF0352"/>
</dbReference>
<dbReference type="Proteomes" id="UP001156601">
    <property type="component" value="Unassembled WGS sequence"/>
</dbReference>
<evidence type="ECO:0000313" key="2">
    <source>
        <dbReference type="Proteomes" id="UP001156601"/>
    </source>
</evidence>
<dbReference type="SUPFAM" id="SSF158651">
    <property type="entry name" value="YejL-like"/>
    <property type="match status" value="1"/>
</dbReference>
<reference evidence="1" key="2">
    <citation type="submission" date="2023-01" db="EMBL/GenBank/DDBJ databases">
        <title>Draft genome sequence of Agaribacter marinus strain NBRC 110023.</title>
        <authorList>
            <person name="Sun Q."/>
            <person name="Mori K."/>
        </authorList>
    </citation>
    <scope>NUCLEOTIDE SEQUENCE</scope>
    <source>
        <strain evidence="1">NBRC 110023</strain>
    </source>
</reference>
<proteinExistence type="predicted"/>
<comment type="caution">
    <text evidence="1">The sequence shown here is derived from an EMBL/GenBank/DDBJ whole genome shotgun (WGS) entry which is preliminary data.</text>
</comment>
<reference evidence="1" key="1">
    <citation type="journal article" date="2014" name="Int. J. Syst. Evol. Microbiol.">
        <title>Complete genome sequence of Corynebacterium casei LMG S-19264T (=DSM 44701T), isolated from a smear-ripened cheese.</title>
        <authorList>
            <consortium name="US DOE Joint Genome Institute (JGI-PGF)"/>
            <person name="Walter F."/>
            <person name="Albersmeier A."/>
            <person name="Kalinowski J."/>
            <person name="Ruckert C."/>
        </authorList>
    </citation>
    <scope>NUCLEOTIDE SEQUENCE</scope>
    <source>
        <strain evidence="1">NBRC 110023</strain>
    </source>
</reference>
<dbReference type="RefSeq" id="WP_284216646.1">
    <property type="nucleotide sequence ID" value="NZ_BSOT01000005.1"/>
</dbReference>
<dbReference type="EMBL" id="BSOT01000005">
    <property type="protein sequence ID" value="GLR70345.1"/>
    <property type="molecule type" value="Genomic_DNA"/>
</dbReference>
<dbReference type="Gene3D" id="1.10.3390.10">
    <property type="entry name" value="YejL-like"/>
    <property type="match status" value="1"/>
</dbReference>